<accession>A0ABU1JNU1</accession>
<evidence type="ECO:0000313" key="2">
    <source>
        <dbReference type="Proteomes" id="UP001262410"/>
    </source>
</evidence>
<dbReference type="SUPFAM" id="SSF52833">
    <property type="entry name" value="Thioredoxin-like"/>
    <property type="match status" value="1"/>
</dbReference>
<dbReference type="Pfam" id="PF05988">
    <property type="entry name" value="DUF899"/>
    <property type="match status" value="1"/>
</dbReference>
<sequence length="270" mass="30035">MQPHATVSRDAWLAARKALLAEEKALTRARDDISRRRRALPWVEIDKPYVFDGPQGRETLADLFAGRSQLIVYHFMLAPGWEHGCPSCSFLADTLDGVLPHLAARDVTLVVVSRAPLAEIRAFQARMGWRFKWVSSHGSDFNYDFGVSFTPEQTARGTIPYNYAQLPFAAEEMPGTSVFARDEAGTVFHTYSSYGRGGDLQLTAYNYLDLVPKGRDEDGLAFTMAWVRHHDRYETGPALDRSATYQPPQRLDSCCGSAEATAPAVSVAWA</sequence>
<dbReference type="Gene3D" id="3.40.30.10">
    <property type="entry name" value="Glutaredoxin"/>
    <property type="match status" value="1"/>
</dbReference>
<name>A0ABU1JNU1_9PROT</name>
<dbReference type="InterPro" id="IPR010296">
    <property type="entry name" value="DUF899_thioredox"/>
</dbReference>
<dbReference type="Proteomes" id="UP001262410">
    <property type="component" value="Unassembled WGS sequence"/>
</dbReference>
<protein>
    <submittedName>
        <fullName evidence="1">Dithiol-disulfide oxidoreductase (DUF899 family)</fullName>
    </submittedName>
</protein>
<evidence type="ECO:0000313" key="1">
    <source>
        <dbReference type="EMBL" id="MDR6290283.1"/>
    </source>
</evidence>
<reference evidence="1 2" key="1">
    <citation type="submission" date="2023-07" db="EMBL/GenBank/DDBJ databases">
        <title>Sorghum-associated microbial communities from plants grown in Nebraska, USA.</title>
        <authorList>
            <person name="Schachtman D."/>
        </authorList>
    </citation>
    <scope>NUCLEOTIDE SEQUENCE [LARGE SCALE GENOMIC DNA]</scope>
    <source>
        <strain evidence="1 2">584</strain>
    </source>
</reference>
<dbReference type="RefSeq" id="WP_309794754.1">
    <property type="nucleotide sequence ID" value="NZ_JAVDPW010000004.1"/>
</dbReference>
<gene>
    <name evidence="1" type="ORF">E9232_002804</name>
</gene>
<comment type="caution">
    <text evidence="1">The sequence shown here is derived from an EMBL/GenBank/DDBJ whole genome shotgun (WGS) entry which is preliminary data.</text>
</comment>
<dbReference type="EMBL" id="JAVDPW010000004">
    <property type="protein sequence ID" value="MDR6290283.1"/>
    <property type="molecule type" value="Genomic_DNA"/>
</dbReference>
<proteinExistence type="predicted"/>
<dbReference type="InterPro" id="IPR036249">
    <property type="entry name" value="Thioredoxin-like_sf"/>
</dbReference>
<organism evidence="1 2">
    <name type="scientific">Inquilinus ginsengisoli</name>
    <dbReference type="NCBI Taxonomy" id="363840"/>
    <lineage>
        <taxon>Bacteria</taxon>
        <taxon>Pseudomonadati</taxon>
        <taxon>Pseudomonadota</taxon>
        <taxon>Alphaproteobacteria</taxon>
        <taxon>Rhodospirillales</taxon>
        <taxon>Rhodospirillaceae</taxon>
        <taxon>Inquilinus</taxon>
    </lineage>
</organism>
<keyword evidence="2" id="KW-1185">Reference proteome</keyword>